<gene>
    <name evidence="1" type="ORF">METZ01_LOCUS484233</name>
</gene>
<organism evidence="1">
    <name type="scientific">marine metagenome</name>
    <dbReference type="NCBI Taxonomy" id="408172"/>
    <lineage>
        <taxon>unclassified sequences</taxon>
        <taxon>metagenomes</taxon>
        <taxon>ecological metagenomes</taxon>
    </lineage>
</organism>
<evidence type="ECO:0000313" key="1">
    <source>
        <dbReference type="EMBL" id="SVE31379.1"/>
    </source>
</evidence>
<dbReference type="EMBL" id="UINC01208704">
    <property type="protein sequence ID" value="SVE31379.1"/>
    <property type="molecule type" value="Genomic_DNA"/>
</dbReference>
<feature type="non-terminal residue" evidence="1">
    <location>
        <position position="143"/>
    </location>
</feature>
<accession>A0A383CH44</accession>
<sequence>MRQVLGLLAALMIMAGAMVPSMAEAQVNPRDLPIVNQPQQRFDGGQDVQPFFEGWYLNEDGSYLFHFGYLNRNYREQPSVEVGPENYFSPGDQDRGQPAHFYPRTQRYQFTVPMPADTGTSLGDGIAWRGTGNGSEQVAYGWL</sequence>
<protein>
    <submittedName>
        <fullName evidence="1">Uncharacterized protein</fullName>
    </submittedName>
</protein>
<reference evidence="1" key="1">
    <citation type="submission" date="2018-05" db="EMBL/GenBank/DDBJ databases">
        <authorList>
            <person name="Lanie J.A."/>
            <person name="Ng W.-L."/>
            <person name="Kazmierczak K.M."/>
            <person name="Andrzejewski T.M."/>
            <person name="Davidsen T.M."/>
            <person name="Wayne K.J."/>
            <person name="Tettelin H."/>
            <person name="Glass J.I."/>
            <person name="Rusch D."/>
            <person name="Podicherti R."/>
            <person name="Tsui H.-C.T."/>
            <person name="Winkler M.E."/>
        </authorList>
    </citation>
    <scope>NUCLEOTIDE SEQUENCE</scope>
</reference>
<name>A0A383CH44_9ZZZZ</name>
<proteinExistence type="predicted"/>
<dbReference type="AlphaFoldDB" id="A0A383CH44"/>